<sequence length="212" mass="24384">MMCNFLMFAASDRLLNVLKPTLFAKLPSKFVWYMFSISLTLSLLIALPFLLMSQIFNDKGKLNCWISAENSYILFYEALFTNIAPVQLTLAFACNFFFHKRMLKQGRVDNVIKGSQQIDKEQFRVSKFLVVISFTFTLFSIPQTTFYLMNTAITIGLVDGNAELFRTLMDIIWTVYLSRSVVDSVVCSIYFKPLRNVHVTAFKNLVGLIKRS</sequence>
<dbReference type="SUPFAM" id="SSF81321">
    <property type="entry name" value="Family A G protein-coupled receptor-like"/>
    <property type="match status" value="1"/>
</dbReference>
<feature type="transmembrane region" description="Helical" evidence="5">
    <location>
        <begin position="128"/>
        <end position="149"/>
    </location>
</feature>
<keyword evidence="4 5" id="KW-0472">Membrane</keyword>
<reference evidence="7" key="1">
    <citation type="submission" date="2022-06" db="EMBL/GenBank/DDBJ databases">
        <authorList>
            <person name="Berger JAMES D."/>
            <person name="Berger JAMES D."/>
        </authorList>
    </citation>
    <scope>NUCLEOTIDE SEQUENCE [LARGE SCALE GENOMIC DNA]</scope>
</reference>
<organism evidence="7 8">
    <name type="scientific">Trichobilharzia regenti</name>
    <name type="common">Nasal bird schistosome</name>
    <dbReference type="NCBI Taxonomy" id="157069"/>
    <lineage>
        <taxon>Eukaryota</taxon>
        <taxon>Metazoa</taxon>
        <taxon>Spiralia</taxon>
        <taxon>Lophotrochozoa</taxon>
        <taxon>Platyhelminthes</taxon>
        <taxon>Trematoda</taxon>
        <taxon>Digenea</taxon>
        <taxon>Strigeidida</taxon>
        <taxon>Schistosomatoidea</taxon>
        <taxon>Schistosomatidae</taxon>
        <taxon>Trichobilharzia</taxon>
    </lineage>
</organism>
<evidence type="ECO:0000256" key="5">
    <source>
        <dbReference type="SAM" id="Phobius"/>
    </source>
</evidence>
<keyword evidence="2 5" id="KW-0812">Transmembrane</keyword>
<proteinExistence type="predicted"/>
<dbReference type="PROSITE" id="PS50262">
    <property type="entry name" value="G_PROTEIN_RECEP_F1_2"/>
    <property type="match status" value="1"/>
</dbReference>
<name>A0AA85JF08_TRIRE</name>
<dbReference type="WBParaSite" id="TREG1_18700.1">
    <property type="protein sequence ID" value="TREG1_18700.1"/>
    <property type="gene ID" value="TREG1_18700"/>
</dbReference>
<evidence type="ECO:0000256" key="3">
    <source>
        <dbReference type="ARBA" id="ARBA00022989"/>
    </source>
</evidence>
<evidence type="ECO:0000256" key="2">
    <source>
        <dbReference type="ARBA" id="ARBA00022692"/>
    </source>
</evidence>
<evidence type="ECO:0000259" key="6">
    <source>
        <dbReference type="PROSITE" id="PS50262"/>
    </source>
</evidence>
<dbReference type="Pfam" id="PF00001">
    <property type="entry name" value="7tm_1"/>
    <property type="match status" value="1"/>
</dbReference>
<dbReference type="GO" id="GO:0016020">
    <property type="term" value="C:membrane"/>
    <property type="evidence" value="ECO:0007669"/>
    <property type="project" value="UniProtKB-SubCell"/>
</dbReference>
<dbReference type="InterPro" id="IPR017452">
    <property type="entry name" value="GPCR_Rhodpsn_7TM"/>
</dbReference>
<feature type="transmembrane region" description="Helical" evidence="5">
    <location>
        <begin position="72"/>
        <end position="98"/>
    </location>
</feature>
<evidence type="ECO:0000256" key="1">
    <source>
        <dbReference type="ARBA" id="ARBA00004370"/>
    </source>
</evidence>
<evidence type="ECO:0000256" key="4">
    <source>
        <dbReference type="ARBA" id="ARBA00023136"/>
    </source>
</evidence>
<dbReference type="Proteomes" id="UP000050795">
    <property type="component" value="Unassembled WGS sequence"/>
</dbReference>
<feature type="domain" description="G-protein coupled receptors family 1 profile" evidence="6">
    <location>
        <begin position="1"/>
        <end position="191"/>
    </location>
</feature>
<feature type="transmembrane region" description="Helical" evidence="5">
    <location>
        <begin position="30"/>
        <end position="52"/>
    </location>
</feature>
<keyword evidence="7" id="KW-1185">Reference proteome</keyword>
<reference evidence="8" key="2">
    <citation type="submission" date="2023-11" db="UniProtKB">
        <authorList>
            <consortium name="WormBaseParasite"/>
        </authorList>
    </citation>
    <scope>IDENTIFICATION</scope>
</reference>
<dbReference type="AlphaFoldDB" id="A0AA85JF08"/>
<evidence type="ECO:0000313" key="8">
    <source>
        <dbReference type="WBParaSite" id="TREG1_18700.1"/>
    </source>
</evidence>
<dbReference type="GO" id="GO:0004930">
    <property type="term" value="F:G protein-coupled receptor activity"/>
    <property type="evidence" value="ECO:0007669"/>
    <property type="project" value="InterPro"/>
</dbReference>
<dbReference type="Gene3D" id="1.20.1070.10">
    <property type="entry name" value="Rhodopsin 7-helix transmembrane proteins"/>
    <property type="match status" value="1"/>
</dbReference>
<keyword evidence="3 5" id="KW-1133">Transmembrane helix</keyword>
<accession>A0AA85JF08</accession>
<dbReference type="InterPro" id="IPR000276">
    <property type="entry name" value="GPCR_Rhodpsn"/>
</dbReference>
<comment type="subcellular location">
    <subcellularLocation>
        <location evidence="1">Membrane</location>
    </subcellularLocation>
</comment>
<evidence type="ECO:0000313" key="7">
    <source>
        <dbReference type="Proteomes" id="UP000050795"/>
    </source>
</evidence>
<protein>
    <recommendedName>
        <fullName evidence="6">G-protein coupled receptors family 1 profile domain-containing protein</fullName>
    </recommendedName>
</protein>